<evidence type="ECO:0000256" key="4">
    <source>
        <dbReference type="ARBA" id="ARBA00022989"/>
    </source>
</evidence>
<keyword evidence="5 7" id="KW-0472">Membrane</keyword>
<dbReference type="GO" id="GO:0015086">
    <property type="term" value="F:cadmium ion transmembrane transporter activity"/>
    <property type="evidence" value="ECO:0007669"/>
    <property type="project" value="TreeGrafter"/>
</dbReference>
<keyword evidence="4 7" id="KW-1133">Transmembrane helix</keyword>
<evidence type="ECO:0000256" key="3">
    <source>
        <dbReference type="ARBA" id="ARBA00022692"/>
    </source>
</evidence>
<dbReference type="OrthoDB" id="409173at2759"/>
<dbReference type="EMBL" id="CAJNIZ010012080">
    <property type="protein sequence ID" value="CAE7329161.1"/>
    <property type="molecule type" value="Genomic_DNA"/>
</dbReference>
<dbReference type="NCBIfam" id="NF037982">
    <property type="entry name" value="Nramp_1"/>
    <property type="match status" value="1"/>
</dbReference>
<feature type="transmembrane region" description="Helical" evidence="7">
    <location>
        <begin position="120"/>
        <end position="139"/>
    </location>
</feature>
<gene>
    <name evidence="8" type="primary">NRAMP2</name>
    <name evidence="8" type="ORF">SPIL2461_LOCUS7631</name>
</gene>
<sequence>MADRSRPRPPKLQHSGSLDKVDSALTRQSSREATPIALASFGLFNPPDSHPSTPIGVAELKKPLALDDASDINIVEETWQTWFHRLLAFTGPGWLMSIAYVDPGNLEADLQAGAQFGYSLLWALMGSTLMGLGMQLIAARLGCATRRHLAEHCRDHFAPPLRQLLWAFTELAIIGSDIQEVIGCSIGLELLFGIPLTVGVLITAFAAFIFLFLERLGTRPLELFFGVLILILALSMGRLYVRICPDNMAVAEGLLVPRLSRSAMQQAFTQKKHSLRFSLIVIVVGMVGCVIMPHNLFLHSALVQSRVLQPGGEAEAIQLFTVESAAAILTSLVINTFVVAVFAKGFYGKPGTDMIGLANAGQYLGEAFGQPMKIVWALGLCAAGQSSTMTGAYAGQWVMQGYLDLKVAPWKRAIITRSMALVPCLSVAAYFGGQRDGLDILNTYLNVLQSVVLPFAAVPLLTFAGSRRIMDHLVLSTTSLIAAWLATSLTVCANMYLFVQQFADYGAAHVHVGCGLYILAVIYVAWKGREAVR</sequence>
<keyword evidence="3 7" id="KW-0812">Transmembrane</keyword>
<dbReference type="GO" id="GO:0005384">
    <property type="term" value="F:manganese ion transmembrane transporter activity"/>
    <property type="evidence" value="ECO:0007669"/>
    <property type="project" value="TreeGrafter"/>
</dbReference>
<dbReference type="Proteomes" id="UP000649617">
    <property type="component" value="Unassembled WGS sequence"/>
</dbReference>
<dbReference type="Pfam" id="PF01566">
    <property type="entry name" value="Nramp"/>
    <property type="match status" value="1"/>
</dbReference>
<dbReference type="GO" id="GO:0034755">
    <property type="term" value="P:iron ion transmembrane transport"/>
    <property type="evidence" value="ECO:0007669"/>
    <property type="project" value="TreeGrafter"/>
</dbReference>
<dbReference type="NCBIfam" id="TIGR01197">
    <property type="entry name" value="nramp"/>
    <property type="match status" value="1"/>
</dbReference>
<dbReference type="GO" id="GO:0005886">
    <property type="term" value="C:plasma membrane"/>
    <property type="evidence" value="ECO:0007669"/>
    <property type="project" value="TreeGrafter"/>
</dbReference>
<feature type="transmembrane region" description="Helical" evidence="7">
    <location>
        <begin position="190"/>
        <end position="211"/>
    </location>
</feature>
<feature type="transmembrane region" description="Helical" evidence="7">
    <location>
        <begin position="82"/>
        <end position="100"/>
    </location>
</feature>
<evidence type="ECO:0000313" key="8">
    <source>
        <dbReference type="EMBL" id="CAE7329161.1"/>
    </source>
</evidence>
<feature type="transmembrane region" description="Helical" evidence="7">
    <location>
        <begin position="414"/>
        <end position="432"/>
    </location>
</feature>
<evidence type="ECO:0000313" key="9">
    <source>
        <dbReference type="Proteomes" id="UP000649617"/>
    </source>
</evidence>
<feature type="region of interest" description="Disordered" evidence="6">
    <location>
        <begin position="1"/>
        <end position="29"/>
    </location>
</feature>
<proteinExistence type="predicted"/>
<evidence type="ECO:0000256" key="5">
    <source>
        <dbReference type="ARBA" id="ARBA00023136"/>
    </source>
</evidence>
<feature type="transmembrane region" description="Helical" evidence="7">
    <location>
        <begin position="223"/>
        <end position="241"/>
    </location>
</feature>
<comment type="caution">
    <text evidence="8">The sequence shown here is derived from an EMBL/GenBank/DDBJ whole genome shotgun (WGS) entry which is preliminary data.</text>
</comment>
<feature type="transmembrane region" description="Helical" evidence="7">
    <location>
        <begin position="473"/>
        <end position="499"/>
    </location>
</feature>
<dbReference type="AlphaFoldDB" id="A0A812NNG5"/>
<feature type="transmembrane region" description="Helical" evidence="7">
    <location>
        <begin position="444"/>
        <end position="461"/>
    </location>
</feature>
<dbReference type="InterPro" id="IPR001046">
    <property type="entry name" value="NRAMP_fam"/>
</dbReference>
<evidence type="ECO:0000256" key="1">
    <source>
        <dbReference type="ARBA" id="ARBA00004141"/>
    </source>
</evidence>
<evidence type="ECO:0000256" key="7">
    <source>
        <dbReference type="SAM" id="Phobius"/>
    </source>
</evidence>
<reference evidence="8" key="1">
    <citation type="submission" date="2021-02" db="EMBL/GenBank/DDBJ databases">
        <authorList>
            <person name="Dougan E. K."/>
            <person name="Rhodes N."/>
            <person name="Thang M."/>
            <person name="Chan C."/>
        </authorList>
    </citation>
    <scope>NUCLEOTIDE SEQUENCE</scope>
</reference>
<evidence type="ECO:0000256" key="6">
    <source>
        <dbReference type="SAM" id="MobiDB-lite"/>
    </source>
</evidence>
<name>A0A812NNG5_SYMPI</name>
<comment type="subcellular location">
    <subcellularLocation>
        <location evidence="1">Membrane</location>
        <topology evidence="1">Multi-pass membrane protein</topology>
    </subcellularLocation>
</comment>
<feature type="transmembrane region" description="Helical" evidence="7">
    <location>
        <begin position="505"/>
        <end position="526"/>
    </location>
</feature>
<dbReference type="PRINTS" id="PR00447">
    <property type="entry name" value="NATRESASSCMP"/>
</dbReference>
<feature type="transmembrane region" description="Helical" evidence="7">
    <location>
        <begin position="277"/>
        <end position="297"/>
    </location>
</feature>
<protein>
    <submittedName>
        <fullName evidence="8">NRAMP2 protein</fullName>
    </submittedName>
</protein>
<feature type="transmembrane region" description="Helical" evidence="7">
    <location>
        <begin position="317"/>
        <end position="343"/>
    </location>
</feature>
<accession>A0A812NNG5</accession>
<dbReference type="PANTHER" id="PTHR11706">
    <property type="entry name" value="SOLUTE CARRIER PROTEIN FAMILY 11 MEMBER"/>
    <property type="match status" value="1"/>
</dbReference>
<keyword evidence="9" id="KW-1185">Reference proteome</keyword>
<organism evidence="8 9">
    <name type="scientific">Symbiodinium pilosum</name>
    <name type="common">Dinoflagellate</name>
    <dbReference type="NCBI Taxonomy" id="2952"/>
    <lineage>
        <taxon>Eukaryota</taxon>
        <taxon>Sar</taxon>
        <taxon>Alveolata</taxon>
        <taxon>Dinophyceae</taxon>
        <taxon>Suessiales</taxon>
        <taxon>Symbiodiniaceae</taxon>
        <taxon>Symbiodinium</taxon>
    </lineage>
</organism>
<evidence type="ECO:0000256" key="2">
    <source>
        <dbReference type="ARBA" id="ARBA00022448"/>
    </source>
</evidence>
<keyword evidence="2" id="KW-0813">Transport</keyword>
<dbReference type="PANTHER" id="PTHR11706:SF33">
    <property type="entry name" value="NATURAL RESISTANCE-ASSOCIATED MACROPHAGE PROTEIN 2"/>
    <property type="match status" value="1"/>
</dbReference>